<evidence type="ECO:0000313" key="3">
    <source>
        <dbReference type="Proteomes" id="UP000000268"/>
    </source>
</evidence>
<name>B0CEW0_ACAM1</name>
<feature type="transmembrane region" description="Helical" evidence="1">
    <location>
        <begin position="6"/>
        <end position="24"/>
    </location>
</feature>
<evidence type="ECO:0000256" key="1">
    <source>
        <dbReference type="SAM" id="Phobius"/>
    </source>
</evidence>
<dbReference type="EMBL" id="CP000828">
    <property type="protein sequence ID" value="ABW29357.1"/>
    <property type="molecule type" value="Genomic_DNA"/>
</dbReference>
<protein>
    <submittedName>
        <fullName evidence="2">Uncharacterized protein</fullName>
    </submittedName>
</protein>
<proteinExistence type="predicted"/>
<keyword evidence="1" id="KW-1133">Transmembrane helix</keyword>
<dbReference type="KEGG" id="amr:AM1_4379"/>
<accession>B0CEW0</accession>
<dbReference type="Proteomes" id="UP000000268">
    <property type="component" value="Chromosome"/>
</dbReference>
<dbReference type="AlphaFoldDB" id="B0CEW0"/>
<keyword evidence="3" id="KW-1185">Reference proteome</keyword>
<sequence length="40" mass="4575">MAGVYPQINISLIDLVIDFFIFFFNQKTMDNLIPIVASLI</sequence>
<keyword evidence="1" id="KW-0812">Transmembrane</keyword>
<evidence type="ECO:0000313" key="2">
    <source>
        <dbReference type="EMBL" id="ABW29357.1"/>
    </source>
</evidence>
<dbReference type="HOGENOM" id="CLU_3283128_0_0_3"/>
<gene>
    <name evidence="2" type="ordered locus">AM1_4379</name>
</gene>
<reference evidence="2 3" key="1">
    <citation type="journal article" date="2008" name="Proc. Natl. Acad. Sci. U.S.A.">
        <title>Niche adaptation and genome expansion in the chlorophyll d-producing cyanobacterium Acaryochloris marina.</title>
        <authorList>
            <person name="Swingley W.D."/>
            <person name="Chen M."/>
            <person name="Cheung P.C."/>
            <person name="Conrad A.L."/>
            <person name="Dejesa L.C."/>
            <person name="Hao J."/>
            <person name="Honchak B.M."/>
            <person name="Karbach L.E."/>
            <person name="Kurdoglu A."/>
            <person name="Lahiri S."/>
            <person name="Mastrian S.D."/>
            <person name="Miyashita H."/>
            <person name="Page L."/>
            <person name="Ramakrishna P."/>
            <person name="Satoh S."/>
            <person name="Sattley W.M."/>
            <person name="Shimada Y."/>
            <person name="Taylor H.L."/>
            <person name="Tomo T."/>
            <person name="Tsuchiya T."/>
            <person name="Wang Z.T."/>
            <person name="Raymond J."/>
            <person name="Mimuro M."/>
            <person name="Blankenship R.E."/>
            <person name="Touchman J.W."/>
        </authorList>
    </citation>
    <scope>NUCLEOTIDE SEQUENCE [LARGE SCALE GENOMIC DNA]</scope>
    <source>
        <strain evidence="3">MBIC 11017</strain>
    </source>
</reference>
<keyword evidence="1" id="KW-0472">Membrane</keyword>
<organism evidence="2 3">
    <name type="scientific">Acaryochloris marina (strain MBIC 11017)</name>
    <dbReference type="NCBI Taxonomy" id="329726"/>
    <lineage>
        <taxon>Bacteria</taxon>
        <taxon>Bacillati</taxon>
        <taxon>Cyanobacteriota</taxon>
        <taxon>Cyanophyceae</taxon>
        <taxon>Acaryochloridales</taxon>
        <taxon>Acaryochloridaceae</taxon>
        <taxon>Acaryochloris</taxon>
    </lineage>
</organism>